<dbReference type="AlphaFoldDB" id="A0A5M3M812"/>
<sequence>MRRQLSRVLRIHWRRPSNAHIHPCLRLPEMLGFIFDFVDDRNTMVSLARVCVCFCAAATDKIPRHINNIYELLLSLPHDLWRLQLQRPVARAMRQNVFTPQAYWTLEFVREMNTEEWNMLIARAKHVKTIGLIRDTLEPTTGSITFRNRALVPLQTVDNALAKCPVPILFPSLEALRSRVPQALLPLVLPPTLRHIDIHSLESKAEEYADDYYRILPSFPACCPQLQSFKITLDVGIAGRFYVVNLSRLYPHFIGQWTHLRSFTGPANEQVLRHLSQLPALENLDLDLSDWDLELAQDQASLTLSRARLRGVNCITCRAISFDSIIRALEVLFGFSEDPQVIPRYPRPVVQRLSITSGRDRNFVTPCSDFIPALIGLISLDALQVFHVNKSSGRVLVAPDTESSVYQLLCPLGAFPNLVDVDFSVAMIDQHSYGRLDAAQVLHLAKAWPNLLPAVKSIETNLSKRLCIRSRVRRRRASGPVFPMRERAELGGANVHSLTLSMRNRSKATEIIATGNRQLRTTPPVDGQIEGTSLLLESEKVLRSSSAHASLKFVLNVLRILVYDPFSNRRLTTVPSSSYPSYSQHPSSFAPLSTYEAAIVAFAESLPPSHAPKATPQSQPNPCRSSGNMYTPKRHFLPEILEHIFDLVDDRNNLVSLTLAAGKIPRNLTDVYELLMCFSRDLWEVKLKYYYDESSYRVSMWNLSQPWVFSFVREITSHDWQILTNQAAKVRTIGECTCNKSSWSTSYNPADEFQALRAPWYRGRKLIIDRTVENAFTHTDCLPPVLFPNLQVLRGQIPPYMLPKVLPSHLQHVYAVSLLVSDQAIPCLSSSCPNLWSFTFVPDYHLLRHSPINDLRLLPHYLAQWDRLRSYSGPADSQLLQHFSQRPVLYGLNLQLASHVPLLRLRSSESPNVSNRRLCRLDSLKLRTSSCEDVVNALRVLFAPLDGTFLDDLQPSLRHFTVLGDFENVSLSELPTILVDLVSPNALEAFCINDQHPVNDGRLTAAQLLELVCAWRYLRELHVVIQGIEFTSLEVASLRRCCPQLQSIPHMPIVLTVRDETCSNGLRLHPGAGSSVEEFEHQRRGHIPVTSCGEVQMDKARQKKPLASPEALIGTWRSKDTDDADQVFFFEFCIKGEVVHLGRVAE</sequence>
<organism evidence="1 2">
    <name type="scientific">Coniophora puteana (strain RWD-64-598)</name>
    <name type="common">Brown rot fungus</name>
    <dbReference type="NCBI Taxonomy" id="741705"/>
    <lineage>
        <taxon>Eukaryota</taxon>
        <taxon>Fungi</taxon>
        <taxon>Dikarya</taxon>
        <taxon>Basidiomycota</taxon>
        <taxon>Agaricomycotina</taxon>
        <taxon>Agaricomycetes</taxon>
        <taxon>Agaricomycetidae</taxon>
        <taxon>Boletales</taxon>
        <taxon>Coniophorineae</taxon>
        <taxon>Coniophoraceae</taxon>
        <taxon>Coniophora</taxon>
    </lineage>
</organism>
<dbReference type="GeneID" id="19202312"/>
<evidence type="ECO:0000313" key="1">
    <source>
        <dbReference type="EMBL" id="EIW75183.1"/>
    </source>
</evidence>
<accession>A0A5M3M812</accession>
<comment type="caution">
    <text evidence="1">The sequence shown here is derived from an EMBL/GenBank/DDBJ whole genome shotgun (WGS) entry which is preliminary data.</text>
</comment>
<protein>
    <submittedName>
        <fullName evidence="1">Uncharacterized protein</fullName>
    </submittedName>
</protein>
<dbReference type="EMBL" id="JH711589">
    <property type="protein sequence ID" value="EIW75183.1"/>
    <property type="molecule type" value="Genomic_DNA"/>
</dbReference>
<gene>
    <name evidence="1" type="ORF">CONPUDRAFT_147324</name>
</gene>
<keyword evidence="2" id="KW-1185">Reference proteome</keyword>
<evidence type="ECO:0000313" key="2">
    <source>
        <dbReference type="Proteomes" id="UP000053558"/>
    </source>
</evidence>
<proteinExistence type="predicted"/>
<dbReference type="KEGG" id="cput:CONPUDRAFT_147324"/>
<dbReference type="RefSeq" id="XP_007774606.1">
    <property type="nucleotide sequence ID" value="XM_007776416.1"/>
</dbReference>
<name>A0A5M3M812_CONPW</name>
<reference evidence="2" key="1">
    <citation type="journal article" date="2012" name="Science">
        <title>The Paleozoic origin of enzymatic lignin decomposition reconstructed from 31 fungal genomes.</title>
        <authorList>
            <person name="Floudas D."/>
            <person name="Binder M."/>
            <person name="Riley R."/>
            <person name="Barry K."/>
            <person name="Blanchette R.A."/>
            <person name="Henrissat B."/>
            <person name="Martinez A.T."/>
            <person name="Otillar R."/>
            <person name="Spatafora J.W."/>
            <person name="Yadav J.S."/>
            <person name="Aerts A."/>
            <person name="Benoit I."/>
            <person name="Boyd A."/>
            <person name="Carlson A."/>
            <person name="Copeland A."/>
            <person name="Coutinho P.M."/>
            <person name="de Vries R.P."/>
            <person name="Ferreira P."/>
            <person name="Findley K."/>
            <person name="Foster B."/>
            <person name="Gaskell J."/>
            <person name="Glotzer D."/>
            <person name="Gorecki P."/>
            <person name="Heitman J."/>
            <person name="Hesse C."/>
            <person name="Hori C."/>
            <person name="Igarashi K."/>
            <person name="Jurgens J.A."/>
            <person name="Kallen N."/>
            <person name="Kersten P."/>
            <person name="Kohler A."/>
            <person name="Kuees U."/>
            <person name="Kumar T.K.A."/>
            <person name="Kuo A."/>
            <person name="LaButti K."/>
            <person name="Larrondo L.F."/>
            <person name="Lindquist E."/>
            <person name="Ling A."/>
            <person name="Lombard V."/>
            <person name="Lucas S."/>
            <person name="Lundell T."/>
            <person name="Martin R."/>
            <person name="McLaughlin D.J."/>
            <person name="Morgenstern I."/>
            <person name="Morin E."/>
            <person name="Murat C."/>
            <person name="Nagy L.G."/>
            <person name="Nolan M."/>
            <person name="Ohm R.A."/>
            <person name="Patyshakuliyeva A."/>
            <person name="Rokas A."/>
            <person name="Ruiz-Duenas F.J."/>
            <person name="Sabat G."/>
            <person name="Salamov A."/>
            <person name="Samejima M."/>
            <person name="Schmutz J."/>
            <person name="Slot J.C."/>
            <person name="St John F."/>
            <person name="Stenlid J."/>
            <person name="Sun H."/>
            <person name="Sun S."/>
            <person name="Syed K."/>
            <person name="Tsang A."/>
            <person name="Wiebenga A."/>
            <person name="Young D."/>
            <person name="Pisabarro A."/>
            <person name="Eastwood D.C."/>
            <person name="Martin F."/>
            <person name="Cullen D."/>
            <person name="Grigoriev I.V."/>
            <person name="Hibbett D.S."/>
        </authorList>
    </citation>
    <scope>NUCLEOTIDE SEQUENCE [LARGE SCALE GENOMIC DNA]</scope>
    <source>
        <strain evidence="2">RWD-64-598 SS2</strain>
    </source>
</reference>
<dbReference type="Proteomes" id="UP000053558">
    <property type="component" value="Unassembled WGS sequence"/>
</dbReference>